<dbReference type="GO" id="GO:0042302">
    <property type="term" value="F:structural constituent of cuticle"/>
    <property type="evidence" value="ECO:0007669"/>
    <property type="project" value="InterPro"/>
</dbReference>
<keyword evidence="4" id="KW-0472">Membrane</keyword>
<keyword evidence="3" id="KW-1015">Disulfide bond</keyword>
<keyword evidence="4" id="KW-0812">Transmembrane</keyword>
<dbReference type="Proteomes" id="UP001177023">
    <property type="component" value="Unassembled WGS sequence"/>
</dbReference>
<evidence type="ECO:0000256" key="2">
    <source>
        <dbReference type="ARBA" id="ARBA00022737"/>
    </source>
</evidence>
<comment type="caution">
    <text evidence="6">The sequence shown here is derived from an EMBL/GenBank/DDBJ whole genome shotgun (WGS) entry which is preliminary data.</text>
</comment>
<keyword evidence="2" id="KW-0677">Repeat</keyword>
<proteinExistence type="predicted"/>
<dbReference type="AlphaFoldDB" id="A0AA36CD97"/>
<sequence>MDLDRKIAAYRLIGYLAVALATASTISICITIPILYSQVARARERSHEELDFCQHSIISVSSQLRRNDDAGGNRTVRHAYATVPPPPPDTDPNARSAVPKARVVLQELQDDRVAQVVLVSKANPETRENPRQNANFHPLHHALNGPPGEKGLCPTYCARDGGSFYEDGTRR</sequence>
<feature type="domain" description="Nematode cuticle collagen N-terminal" evidence="5">
    <location>
        <begin position="12"/>
        <end position="64"/>
    </location>
</feature>
<name>A0AA36CD97_9BILA</name>
<evidence type="ECO:0000313" key="7">
    <source>
        <dbReference type="Proteomes" id="UP001177023"/>
    </source>
</evidence>
<keyword evidence="7" id="KW-1185">Reference proteome</keyword>
<keyword evidence="4" id="KW-1133">Transmembrane helix</keyword>
<evidence type="ECO:0000256" key="3">
    <source>
        <dbReference type="ARBA" id="ARBA00023157"/>
    </source>
</evidence>
<gene>
    <name evidence="6" type="ORF">MSPICULIGERA_LOCUS4846</name>
</gene>
<comment type="subunit">
    <text evidence="1">Collagen polypeptide chains are complexed within the cuticle by disulfide bonds and other types of covalent cross-links.</text>
</comment>
<evidence type="ECO:0000313" key="6">
    <source>
        <dbReference type="EMBL" id="CAJ0566235.1"/>
    </source>
</evidence>
<evidence type="ECO:0000259" key="5">
    <source>
        <dbReference type="SMART" id="SM01088"/>
    </source>
</evidence>
<evidence type="ECO:0000256" key="1">
    <source>
        <dbReference type="ARBA" id="ARBA00011518"/>
    </source>
</evidence>
<organism evidence="6 7">
    <name type="scientific">Mesorhabditis spiculigera</name>
    <dbReference type="NCBI Taxonomy" id="96644"/>
    <lineage>
        <taxon>Eukaryota</taxon>
        <taxon>Metazoa</taxon>
        <taxon>Ecdysozoa</taxon>
        <taxon>Nematoda</taxon>
        <taxon>Chromadorea</taxon>
        <taxon>Rhabditida</taxon>
        <taxon>Rhabditina</taxon>
        <taxon>Rhabditomorpha</taxon>
        <taxon>Rhabditoidea</taxon>
        <taxon>Rhabditidae</taxon>
        <taxon>Mesorhabditinae</taxon>
        <taxon>Mesorhabditis</taxon>
    </lineage>
</organism>
<dbReference type="InterPro" id="IPR002486">
    <property type="entry name" value="Col_cuticle_N"/>
</dbReference>
<reference evidence="6" key="1">
    <citation type="submission" date="2023-06" db="EMBL/GenBank/DDBJ databases">
        <authorList>
            <person name="Delattre M."/>
        </authorList>
    </citation>
    <scope>NUCLEOTIDE SEQUENCE</scope>
    <source>
        <strain evidence="6">AF72</strain>
    </source>
</reference>
<dbReference type="EMBL" id="CATQJA010001189">
    <property type="protein sequence ID" value="CAJ0566235.1"/>
    <property type="molecule type" value="Genomic_DNA"/>
</dbReference>
<accession>A0AA36CD97</accession>
<feature type="transmembrane region" description="Helical" evidence="4">
    <location>
        <begin position="12"/>
        <end position="36"/>
    </location>
</feature>
<evidence type="ECO:0000256" key="4">
    <source>
        <dbReference type="SAM" id="Phobius"/>
    </source>
</evidence>
<protein>
    <recommendedName>
        <fullName evidence="5">Nematode cuticle collagen N-terminal domain-containing protein</fullName>
    </recommendedName>
</protein>
<feature type="non-terminal residue" evidence="6">
    <location>
        <position position="1"/>
    </location>
</feature>
<dbReference type="SMART" id="SM01088">
    <property type="entry name" value="Col_cuticle_N"/>
    <property type="match status" value="1"/>
</dbReference>
<dbReference type="Pfam" id="PF01484">
    <property type="entry name" value="Col_cuticle_N"/>
    <property type="match status" value="1"/>
</dbReference>